<accession>A0A9D1LE30</accession>
<gene>
    <name evidence="1" type="ORF">IAC53_02475</name>
</gene>
<proteinExistence type="predicted"/>
<sequence length="47" mass="5202">MDINTIMEAITGAFTQLGELLAGLNLPVEEIQNFFMDIINQIMGLFA</sequence>
<evidence type="ECO:0000313" key="2">
    <source>
        <dbReference type="Proteomes" id="UP000824071"/>
    </source>
</evidence>
<organism evidence="1 2">
    <name type="scientific">Candidatus Fimenecus excrementigallinarum</name>
    <dbReference type="NCBI Taxonomy" id="2840816"/>
    <lineage>
        <taxon>Bacteria</taxon>
        <taxon>Bacillati</taxon>
        <taxon>Bacillota</taxon>
        <taxon>Clostridia</taxon>
        <taxon>Candidatus Fimenecus</taxon>
    </lineage>
</organism>
<dbReference type="Proteomes" id="UP000824071">
    <property type="component" value="Unassembled WGS sequence"/>
</dbReference>
<comment type="caution">
    <text evidence="1">The sequence shown here is derived from an EMBL/GenBank/DDBJ whole genome shotgun (WGS) entry which is preliminary data.</text>
</comment>
<reference evidence="1" key="1">
    <citation type="submission" date="2020-10" db="EMBL/GenBank/DDBJ databases">
        <authorList>
            <person name="Gilroy R."/>
        </authorList>
    </citation>
    <scope>NUCLEOTIDE SEQUENCE</scope>
    <source>
        <strain evidence="1">ChiGjej1B1-19959</strain>
    </source>
</reference>
<reference evidence="1" key="2">
    <citation type="journal article" date="2021" name="PeerJ">
        <title>Extensive microbial diversity within the chicken gut microbiome revealed by metagenomics and culture.</title>
        <authorList>
            <person name="Gilroy R."/>
            <person name="Ravi A."/>
            <person name="Getino M."/>
            <person name="Pursley I."/>
            <person name="Horton D.L."/>
            <person name="Alikhan N.F."/>
            <person name="Baker D."/>
            <person name="Gharbi K."/>
            <person name="Hall N."/>
            <person name="Watson M."/>
            <person name="Adriaenssens E.M."/>
            <person name="Foster-Nyarko E."/>
            <person name="Jarju S."/>
            <person name="Secka A."/>
            <person name="Antonio M."/>
            <person name="Oren A."/>
            <person name="Chaudhuri R.R."/>
            <person name="La Ragione R."/>
            <person name="Hildebrand F."/>
            <person name="Pallen M.J."/>
        </authorList>
    </citation>
    <scope>NUCLEOTIDE SEQUENCE</scope>
    <source>
        <strain evidence="1">ChiGjej1B1-19959</strain>
    </source>
</reference>
<protein>
    <submittedName>
        <fullName evidence="1">Uncharacterized protein</fullName>
    </submittedName>
</protein>
<name>A0A9D1LE30_9FIRM</name>
<dbReference type="EMBL" id="DVMW01000024">
    <property type="protein sequence ID" value="HIU35456.1"/>
    <property type="molecule type" value="Genomic_DNA"/>
</dbReference>
<dbReference type="AlphaFoldDB" id="A0A9D1LE30"/>
<evidence type="ECO:0000313" key="1">
    <source>
        <dbReference type="EMBL" id="HIU35456.1"/>
    </source>
</evidence>